<gene>
    <name evidence="1" type="ORF">D2T33_05180</name>
</gene>
<sequence length="311" mass="35020">MMDTQIVAVIENDANKPETKSILTETGMRHGRLTVVRRNALGNVVLRCDCGETVRLSPNQVMDGKHYQCESCNSWDRKTPAHRIIGPSAYSSFKSRAWGAKDRCENPNHSSYGDYGGRNVRFMFDSAEDYVNCLVPHIMVYGPDGDVDRIDNSGSYEPSNIRLASKKTNSRNRRTTILVHGVPLGEVLENLGFSYAEFPSEYQRVSEKVRYAISSGRNVDDSFVEHCIKNVKEVPVRHRGPDVKKREPVMVGELRLSSFLASIGFGRNTAIHHNTRAYLSNLKKSGSPVCPESVREYVYRYATRKGIQACH</sequence>
<dbReference type="RefSeq" id="WP_128269075.1">
    <property type="nucleotide sequence ID" value="NZ_SAUW01000004.1"/>
</dbReference>
<proteinExistence type="predicted"/>
<comment type="caution">
    <text evidence="1">The sequence shown here is derived from an EMBL/GenBank/DDBJ whole genome shotgun (WGS) entry which is preliminary data.</text>
</comment>
<name>A0A443J099_9RHOB</name>
<evidence type="ECO:0000313" key="2">
    <source>
        <dbReference type="Proteomes" id="UP000285710"/>
    </source>
</evidence>
<protein>
    <submittedName>
        <fullName evidence="1">Uncharacterized protein</fullName>
    </submittedName>
</protein>
<organism evidence="1 2">
    <name type="scientific">Paenirhodobacter populi</name>
    <dbReference type="NCBI Taxonomy" id="2306993"/>
    <lineage>
        <taxon>Bacteria</taxon>
        <taxon>Pseudomonadati</taxon>
        <taxon>Pseudomonadota</taxon>
        <taxon>Alphaproteobacteria</taxon>
        <taxon>Rhodobacterales</taxon>
        <taxon>Rhodobacter group</taxon>
        <taxon>Paenirhodobacter</taxon>
    </lineage>
</organism>
<evidence type="ECO:0000313" key="1">
    <source>
        <dbReference type="EMBL" id="RWR13792.1"/>
    </source>
</evidence>
<keyword evidence="2" id="KW-1185">Reference proteome</keyword>
<reference evidence="1 2" key="2">
    <citation type="submission" date="2019-01" db="EMBL/GenBank/DDBJ databases">
        <authorList>
            <person name="Li Y."/>
        </authorList>
    </citation>
    <scope>NUCLEOTIDE SEQUENCE [LARGE SCALE GENOMIC DNA]</scope>
    <source>
        <strain evidence="1 2">2D-5</strain>
    </source>
</reference>
<reference evidence="1 2" key="1">
    <citation type="submission" date="2019-01" db="EMBL/GenBank/DDBJ databases">
        <title>Sinorhodobacter populi sp. nov. isolated from the symptomatic bark tissue of Populus euramericana canker.</title>
        <authorList>
            <person name="Xu G."/>
        </authorList>
    </citation>
    <scope>NUCLEOTIDE SEQUENCE [LARGE SCALE GENOMIC DNA]</scope>
    <source>
        <strain evidence="1 2">2D-5</strain>
    </source>
</reference>
<dbReference type="AlphaFoldDB" id="A0A443J099"/>
<accession>A0A443J099</accession>
<dbReference type="EMBL" id="SAUW01000004">
    <property type="protein sequence ID" value="RWR13792.1"/>
    <property type="molecule type" value="Genomic_DNA"/>
</dbReference>
<dbReference type="Proteomes" id="UP000285710">
    <property type="component" value="Unassembled WGS sequence"/>
</dbReference>